<gene>
    <name evidence="2" type="ORF">CC86DRAFT_407541</name>
</gene>
<protein>
    <submittedName>
        <fullName evidence="2">Uncharacterized protein</fullName>
    </submittedName>
</protein>
<evidence type="ECO:0000313" key="3">
    <source>
        <dbReference type="Proteomes" id="UP000799424"/>
    </source>
</evidence>
<proteinExistence type="predicted"/>
<sequence length="316" mass="35585">MPSRTTVIADTPIAYERWRRENPDLTAICQYWKLSSATSRLPYLFRPGGEAAFWSVDLIHHLADLSKITRDGHEMIKGELTQVGRLRLARFPESGQDMIPQDVETVLKRHQFISSKRAQKMAKSAFDKAIPRLDQFPTPPSFRKRRRTAYVGDNDGAEGRPSTRSRTSTVHDATRRGSRKARPVSPTSQRDLSPIAPVRMHSPPPPPEKDTPLPAPTSNPGVQVSTANTSSDTLASHTETHPFQPIPETLTNPLKLVVLRGLEVAQISDLGYWTAVGEQKMRERNITKTRYDILILEVVMGLRAELGRSREWELLL</sequence>
<name>A0A6A6ZWT3_9PLEO</name>
<dbReference type="AlphaFoldDB" id="A0A6A6ZWT3"/>
<evidence type="ECO:0000256" key="1">
    <source>
        <dbReference type="SAM" id="MobiDB-lite"/>
    </source>
</evidence>
<accession>A0A6A6ZWT3</accession>
<feature type="compositionally biased region" description="Polar residues" evidence="1">
    <location>
        <begin position="162"/>
        <end position="171"/>
    </location>
</feature>
<evidence type="ECO:0000313" key="2">
    <source>
        <dbReference type="EMBL" id="KAF2825323.1"/>
    </source>
</evidence>
<dbReference type="Proteomes" id="UP000799424">
    <property type="component" value="Unassembled WGS sequence"/>
</dbReference>
<reference evidence="2" key="1">
    <citation type="journal article" date="2020" name="Stud. Mycol.">
        <title>101 Dothideomycetes genomes: a test case for predicting lifestyles and emergence of pathogens.</title>
        <authorList>
            <person name="Haridas S."/>
            <person name="Albert R."/>
            <person name="Binder M."/>
            <person name="Bloem J."/>
            <person name="Labutti K."/>
            <person name="Salamov A."/>
            <person name="Andreopoulos B."/>
            <person name="Baker S."/>
            <person name="Barry K."/>
            <person name="Bills G."/>
            <person name="Bluhm B."/>
            <person name="Cannon C."/>
            <person name="Castanera R."/>
            <person name="Culley D."/>
            <person name="Daum C."/>
            <person name="Ezra D."/>
            <person name="Gonzalez J."/>
            <person name="Henrissat B."/>
            <person name="Kuo A."/>
            <person name="Liang C."/>
            <person name="Lipzen A."/>
            <person name="Lutzoni F."/>
            <person name="Magnuson J."/>
            <person name="Mondo S."/>
            <person name="Nolan M."/>
            <person name="Ohm R."/>
            <person name="Pangilinan J."/>
            <person name="Park H.-J."/>
            <person name="Ramirez L."/>
            <person name="Alfaro M."/>
            <person name="Sun H."/>
            <person name="Tritt A."/>
            <person name="Yoshinaga Y."/>
            <person name="Zwiers L.-H."/>
            <person name="Turgeon B."/>
            <person name="Goodwin S."/>
            <person name="Spatafora J."/>
            <person name="Crous P."/>
            <person name="Grigoriev I."/>
        </authorList>
    </citation>
    <scope>NUCLEOTIDE SEQUENCE</scope>
    <source>
        <strain evidence="2">CBS 113818</strain>
    </source>
</reference>
<dbReference type="OrthoDB" id="10500036at2759"/>
<keyword evidence="3" id="KW-1185">Reference proteome</keyword>
<feature type="compositionally biased region" description="Polar residues" evidence="1">
    <location>
        <begin position="218"/>
        <end position="237"/>
    </location>
</feature>
<dbReference type="EMBL" id="MU006228">
    <property type="protein sequence ID" value="KAF2825323.1"/>
    <property type="molecule type" value="Genomic_DNA"/>
</dbReference>
<feature type="region of interest" description="Disordered" evidence="1">
    <location>
        <begin position="132"/>
        <end position="248"/>
    </location>
</feature>
<organism evidence="2 3">
    <name type="scientific">Ophiobolus disseminans</name>
    <dbReference type="NCBI Taxonomy" id="1469910"/>
    <lineage>
        <taxon>Eukaryota</taxon>
        <taxon>Fungi</taxon>
        <taxon>Dikarya</taxon>
        <taxon>Ascomycota</taxon>
        <taxon>Pezizomycotina</taxon>
        <taxon>Dothideomycetes</taxon>
        <taxon>Pleosporomycetidae</taxon>
        <taxon>Pleosporales</taxon>
        <taxon>Pleosporineae</taxon>
        <taxon>Phaeosphaeriaceae</taxon>
        <taxon>Ophiobolus</taxon>
    </lineage>
</organism>